<evidence type="ECO:0000256" key="3">
    <source>
        <dbReference type="SAM" id="Phobius"/>
    </source>
</evidence>
<dbReference type="AlphaFoldDB" id="A0A370G0V1"/>
<sequence length="211" mass="23929">MSSCPEEIVDLMHDYLDEDISAEDEMKLKHHLQTCPSCQQYLHQLKNAVGMVQGISHIKAPDGFTSQVMAKLPKERKKVGFQRWFRQHPFMTAAALFVVLISGSIFSVWNEDKEFSFTKKPDLLVQNHTVIVPKGKTVNGDITVRNGDVRIEGKVNGDVTVINGKPYMANVGNVSGDIKEINEVFEWLWYNIKKSTKDLFHIGQKEEAPVQ</sequence>
<name>A0A370G0V1_9BACI</name>
<dbReference type="InterPro" id="IPR041916">
    <property type="entry name" value="Anti_sigma_zinc_sf"/>
</dbReference>
<evidence type="ECO:0000313" key="6">
    <source>
        <dbReference type="Proteomes" id="UP000255326"/>
    </source>
</evidence>
<evidence type="ECO:0000259" key="4">
    <source>
        <dbReference type="Pfam" id="PF13490"/>
    </source>
</evidence>
<accession>A0A370G0V1</accession>
<keyword evidence="3" id="KW-0812">Transmembrane</keyword>
<protein>
    <recommendedName>
        <fullName evidence="2">Anti-sigma-W factor RsiW</fullName>
    </recommendedName>
</protein>
<feature type="domain" description="Putative zinc-finger" evidence="4">
    <location>
        <begin position="4"/>
        <end position="39"/>
    </location>
</feature>
<dbReference type="InterPro" id="IPR027383">
    <property type="entry name" value="Znf_put"/>
</dbReference>
<comment type="caution">
    <text evidence="5">The sequence shown here is derived from an EMBL/GenBank/DDBJ whole genome shotgun (WGS) entry which is preliminary data.</text>
</comment>
<dbReference type="OrthoDB" id="9782842at2"/>
<gene>
    <name evidence="5" type="ORF">DFR59_12113</name>
</gene>
<keyword evidence="6" id="KW-1185">Reference proteome</keyword>
<dbReference type="Pfam" id="PF13490">
    <property type="entry name" value="zf-HC2"/>
    <property type="match status" value="1"/>
</dbReference>
<organism evidence="5 6">
    <name type="scientific">Falsibacillus pallidus</name>
    <dbReference type="NCBI Taxonomy" id="493781"/>
    <lineage>
        <taxon>Bacteria</taxon>
        <taxon>Bacillati</taxon>
        <taxon>Bacillota</taxon>
        <taxon>Bacilli</taxon>
        <taxon>Bacillales</taxon>
        <taxon>Bacillaceae</taxon>
        <taxon>Falsibacillus</taxon>
    </lineage>
</organism>
<reference evidence="5 6" key="1">
    <citation type="submission" date="2018-07" db="EMBL/GenBank/DDBJ databases">
        <title>Genomic Encyclopedia of Type Strains, Phase IV (KMG-IV): sequencing the most valuable type-strain genomes for metagenomic binning, comparative biology and taxonomic classification.</title>
        <authorList>
            <person name="Goeker M."/>
        </authorList>
    </citation>
    <scope>NUCLEOTIDE SEQUENCE [LARGE SCALE GENOMIC DNA]</scope>
    <source>
        <strain evidence="5 6">DSM 25281</strain>
    </source>
</reference>
<evidence type="ECO:0000313" key="5">
    <source>
        <dbReference type="EMBL" id="RDI37517.1"/>
    </source>
</evidence>
<keyword evidence="3" id="KW-0472">Membrane</keyword>
<dbReference type="Gene3D" id="1.10.10.1320">
    <property type="entry name" value="Anti-sigma factor, zinc-finger domain"/>
    <property type="match status" value="1"/>
</dbReference>
<keyword evidence="3" id="KW-1133">Transmembrane helix</keyword>
<dbReference type="Proteomes" id="UP000255326">
    <property type="component" value="Unassembled WGS sequence"/>
</dbReference>
<evidence type="ECO:0000256" key="2">
    <source>
        <dbReference type="ARBA" id="ARBA00024438"/>
    </source>
</evidence>
<feature type="transmembrane region" description="Helical" evidence="3">
    <location>
        <begin position="90"/>
        <end position="109"/>
    </location>
</feature>
<proteinExistence type="inferred from homology"/>
<dbReference type="EMBL" id="QQAY01000021">
    <property type="protein sequence ID" value="RDI37517.1"/>
    <property type="molecule type" value="Genomic_DNA"/>
</dbReference>
<comment type="similarity">
    <text evidence="1">Belongs to the zinc-associated anti-sigma factor (ZAS) superfamily. Anti-sigma-W factor family.</text>
</comment>
<dbReference type="RefSeq" id="WP_114747113.1">
    <property type="nucleotide sequence ID" value="NZ_QQAY01000021.1"/>
</dbReference>
<evidence type="ECO:0000256" key="1">
    <source>
        <dbReference type="ARBA" id="ARBA00024353"/>
    </source>
</evidence>